<evidence type="ECO:0000313" key="2">
    <source>
        <dbReference type="EMBL" id="VEP17355.1"/>
    </source>
</evidence>
<dbReference type="Proteomes" id="UP000320055">
    <property type="component" value="Unassembled WGS sequence"/>
</dbReference>
<name>A0A563W134_9CYAN</name>
<dbReference type="Pfam" id="PF06967">
    <property type="entry name" value="Mo-nitro_C"/>
    <property type="match status" value="1"/>
</dbReference>
<keyword evidence="3" id="KW-1185">Reference proteome</keyword>
<evidence type="ECO:0000313" key="3">
    <source>
        <dbReference type="Proteomes" id="UP000320055"/>
    </source>
</evidence>
<dbReference type="AlphaFoldDB" id="A0A563W134"/>
<gene>
    <name evidence="2" type="ORF">H1P_60011</name>
</gene>
<organism evidence="2 3">
    <name type="scientific">Hyella patelloides LEGE 07179</name>
    <dbReference type="NCBI Taxonomy" id="945734"/>
    <lineage>
        <taxon>Bacteria</taxon>
        <taxon>Bacillati</taxon>
        <taxon>Cyanobacteriota</taxon>
        <taxon>Cyanophyceae</taxon>
        <taxon>Pleurocapsales</taxon>
        <taxon>Hyellaceae</taxon>
        <taxon>Hyella</taxon>
    </lineage>
</organism>
<proteinExistence type="predicted"/>
<feature type="domain" description="Mo-dependent nitrogenase C-terminal" evidence="1">
    <location>
        <begin position="22"/>
        <end position="103"/>
    </location>
</feature>
<protein>
    <submittedName>
        <fullName evidence="2">Mo-dependent nitrogenase</fullName>
    </submittedName>
</protein>
<sequence length="104" mass="12234">MSNSTQNNFNYPITFRRFRIDLLYPLRRWVDSIKINNEEFAHFLCNLIPCTCPFERDVTILGKTFHIPPLCKLNPLYDEVVGLRLRALSYLEGDCGEDITQYIC</sequence>
<dbReference type="EMBL" id="CAACVJ010000556">
    <property type="protein sequence ID" value="VEP17355.1"/>
    <property type="molecule type" value="Genomic_DNA"/>
</dbReference>
<dbReference type="OrthoDB" id="513678at2"/>
<accession>A0A563W134</accession>
<reference evidence="2 3" key="1">
    <citation type="submission" date="2019-01" db="EMBL/GenBank/DDBJ databases">
        <authorList>
            <person name="Brito A."/>
        </authorList>
    </citation>
    <scope>NUCLEOTIDE SEQUENCE [LARGE SCALE GENOMIC DNA]</scope>
    <source>
        <strain evidence="2">1</strain>
    </source>
</reference>
<dbReference type="InterPro" id="IPR009717">
    <property type="entry name" value="Mo-dep_Nase_C"/>
</dbReference>
<dbReference type="RefSeq" id="WP_144863342.1">
    <property type="nucleotide sequence ID" value="NZ_LR213770.1"/>
</dbReference>
<evidence type="ECO:0000259" key="1">
    <source>
        <dbReference type="Pfam" id="PF06967"/>
    </source>
</evidence>